<dbReference type="AlphaFoldDB" id="A0A5J5J0J5"/>
<accession>A0A5J5J0J5</accession>
<dbReference type="OrthoDB" id="5071683at2"/>
<keyword evidence="2" id="KW-1185">Reference proteome</keyword>
<dbReference type="EMBL" id="VYSA01000002">
    <property type="protein sequence ID" value="KAA9107857.1"/>
    <property type="molecule type" value="Genomic_DNA"/>
</dbReference>
<organism evidence="1 2">
    <name type="scientific">Microbacterium rhizomatis</name>
    <dbReference type="NCBI Taxonomy" id="1631477"/>
    <lineage>
        <taxon>Bacteria</taxon>
        <taxon>Bacillati</taxon>
        <taxon>Actinomycetota</taxon>
        <taxon>Actinomycetes</taxon>
        <taxon>Micrococcales</taxon>
        <taxon>Microbacteriaceae</taxon>
        <taxon>Microbacterium</taxon>
    </lineage>
</organism>
<comment type="caution">
    <text evidence="1">The sequence shown here is derived from an EMBL/GenBank/DDBJ whole genome shotgun (WGS) entry which is preliminary data.</text>
</comment>
<sequence>MAGIGGRSMWVAIPVGVLCLAAVGALGWLALPMMPAALGWVGSAVSGQLAAPAPSADPEPEDGVPTSCRGLYNDALWATLSLAPGSTLTPDASAPVTTATTLATALAPQVRFTCTWHGADGVSISTTVADVGTDAGAIAAASLPGEGFGCTDQGARVRCEKTTGDVLETLELGGGLWLSSTLTAWQPAQYSERVASLVWK</sequence>
<dbReference type="RefSeq" id="WP_150448887.1">
    <property type="nucleotide sequence ID" value="NZ_VYSA01000002.1"/>
</dbReference>
<protein>
    <submittedName>
        <fullName evidence="1">Uncharacterized protein</fullName>
    </submittedName>
</protein>
<name>A0A5J5J0J5_9MICO</name>
<reference evidence="2" key="1">
    <citation type="submission" date="2019-09" db="EMBL/GenBank/DDBJ databases">
        <title>Mumia zhuanghuii sp. nov. isolated from the intestinal contents of plateau pika (Ochotona curzoniae) in the Qinghai-Tibet plateau of China.</title>
        <authorList>
            <person name="Tian Z."/>
        </authorList>
    </citation>
    <scope>NUCLEOTIDE SEQUENCE [LARGE SCALE GENOMIC DNA]</scope>
    <source>
        <strain evidence="2">JCM 30598</strain>
    </source>
</reference>
<proteinExistence type="predicted"/>
<dbReference type="Proteomes" id="UP000325827">
    <property type="component" value="Unassembled WGS sequence"/>
</dbReference>
<evidence type="ECO:0000313" key="2">
    <source>
        <dbReference type="Proteomes" id="UP000325827"/>
    </source>
</evidence>
<evidence type="ECO:0000313" key="1">
    <source>
        <dbReference type="EMBL" id="KAA9107857.1"/>
    </source>
</evidence>
<gene>
    <name evidence="1" type="ORF">F6B43_10510</name>
</gene>